<dbReference type="RefSeq" id="YP_010768864.1">
    <property type="nucleotide sequence ID" value="NC_073811.1"/>
</dbReference>
<dbReference type="GO" id="GO:0003968">
    <property type="term" value="F:RNA-directed RNA polymerase activity"/>
    <property type="evidence" value="ECO:0007669"/>
    <property type="project" value="UniProtKB-KW"/>
</dbReference>
<keyword evidence="5" id="KW-0547">Nucleotide-binding</keyword>
<dbReference type="InterPro" id="IPR007096">
    <property type="entry name" value="RNA-dir_Rpol_cat_phage"/>
</dbReference>
<comment type="catalytic activity">
    <reaction evidence="8">
        <text>RNA(n) + a ribonucleoside 5'-triphosphate = RNA(n+1) + diphosphate</text>
        <dbReference type="Rhea" id="RHEA:21248"/>
        <dbReference type="Rhea" id="RHEA-COMP:14527"/>
        <dbReference type="Rhea" id="RHEA-COMP:17342"/>
        <dbReference type="ChEBI" id="CHEBI:33019"/>
        <dbReference type="ChEBI" id="CHEBI:61557"/>
        <dbReference type="ChEBI" id="CHEBI:140395"/>
        <dbReference type="EC" id="2.7.7.48"/>
    </reaction>
</comment>
<evidence type="ECO:0000259" key="10">
    <source>
        <dbReference type="PROSITE" id="PS50522"/>
    </source>
</evidence>
<dbReference type="Proteomes" id="UP000681533">
    <property type="component" value="Segment"/>
</dbReference>
<dbReference type="GeneID" id="80397075"/>
<proteinExistence type="predicted"/>
<accession>A0A8S5L0S8</accession>
<keyword evidence="9" id="KW-0460">Magnesium</keyword>
<keyword evidence="12" id="KW-1185">Reference proteome</keyword>
<keyword evidence="3" id="KW-0808">Transferase</keyword>
<evidence type="ECO:0000256" key="9">
    <source>
        <dbReference type="PIRSR" id="PIRSR605093-1"/>
    </source>
</evidence>
<feature type="binding site" evidence="9">
    <location>
        <position position="269"/>
    </location>
    <ligand>
        <name>Mg(2+)</name>
        <dbReference type="ChEBI" id="CHEBI:18420"/>
        <label>2</label>
    </ligand>
</feature>
<feature type="domain" description="RdRp catalytic" evidence="10">
    <location>
        <begin position="254"/>
        <end position="394"/>
    </location>
</feature>
<dbReference type="EMBL" id="BK013711">
    <property type="protein sequence ID" value="DAD51075.1"/>
    <property type="molecule type" value="Genomic_RNA"/>
</dbReference>
<comment type="cofactor">
    <cofactor evidence="9">
        <name>Mg(2+)</name>
        <dbReference type="ChEBI" id="CHEBI:18420"/>
    </cofactor>
    <text evidence="9">Binds 2 Mg(2+) per subunit.</text>
</comment>
<organism evidence="11 12">
    <name type="scientific">ssRNA phage SRR7976299_1</name>
    <dbReference type="NCBI Taxonomy" id="2786631"/>
    <lineage>
        <taxon>Viruses</taxon>
        <taxon>Riboviria</taxon>
        <taxon>Orthornavirae</taxon>
        <taxon>Lenarviricota</taxon>
        <taxon>Leviviricetes</taxon>
        <taxon>Norzivirales</taxon>
        <taxon>Atkinsviridae</taxon>
        <taxon>Madisduvirus</taxon>
        <taxon>Madisduvirus caenivivens</taxon>
    </lineage>
</organism>
<evidence type="ECO:0000256" key="5">
    <source>
        <dbReference type="ARBA" id="ARBA00022741"/>
    </source>
</evidence>
<evidence type="ECO:0000313" key="11">
    <source>
        <dbReference type="EMBL" id="DAD51075.1"/>
    </source>
</evidence>
<keyword evidence="6" id="KW-0693">Viral RNA replication</keyword>
<evidence type="ECO:0000256" key="6">
    <source>
        <dbReference type="ARBA" id="ARBA00022953"/>
    </source>
</evidence>
<dbReference type="PROSITE" id="PS50522">
    <property type="entry name" value="RDRP_PHAGE"/>
    <property type="match status" value="1"/>
</dbReference>
<evidence type="ECO:0000313" key="12">
    <source>
        <dbReference type="Proteomes" id="UP000681533"/>
    </source>
</evidence>
<reference evidence="11" key="1">
    <citation type="submission" date="2020-09" db="EMBL/GenBank/DDBJ databases">
        <title>Leviviricetes taxonomy.</title>
        <authorList>
            <person name="Stockdale S.R."/>
            <person name="Callanan J."/>
            <person name="Adriaenssens E.M."/>
            <person name="Kuhn J.H."/>
            <person name="Rumnieks J."/>
            <person name="Shkoporov A."/>
            <person name="Draper L.A."/>
            <person name="Ross P."/>
            <person name="Hill C."/>
        </authorList>
    </citation>
    <scope>NUCLEOTIDE SEQUENCE</scope>
</reference>
<evidence type="ECO:0000256" key="3">
    <source>
        <dbReference type="ARBA" id="ARBA00022679"/>
    </source>
</evidence>
<dbReference type="Pfam" id="PF03431">
    <property type="entry name" value="RNA_replicase_B"/>
    <property type="match status" value="1"/>
</dbReference>
<evidence type="ECO:0000256" key="4">
    <source>
        <dbReference type="ARBA" id="ARBA00022695"/>
    </source>
</evidence>
<dbReference type="GO" id="GO:0046872">
    <property type="term" value="F:metal ion binding"/>
    <property type="evidence" value="ECO:0007669"/>
    <property type="project" value="UniProtKB-KW"/>
</dbReference>
<dbReference type="InterPro" id="IPR005093">
    <property type="entry name" value="RNArep_beta"/>
</dbReference>
<name>A0A8S5L0S8_9VIRU</name>
<dbReference type="EC" id="2.7.7.48" evidence="1"/>
<gene>
    <name evidence="11" type="primary">SRR7976299_1_3</name>
</gene>
<keyword evidence="4" id="KW-0548">Nucleotidyltransferase</keyword>
<evidence type="ECO:0000256" key="7">
    <source>
        <dbReference type="ARBA" id="ARBA00030248"/>
    </source>
</evidence>
<feature type="binding site" evidence="9">
    <location>
        <position position="362"/>
    </location>
    <ligand>
        <name>Mg(2+)</name>
        <dbReference type="ChEBI" id="CHEBI:18420"/>
        <label>2</label>
    </ligand>
</feature>
<evidence type="ECO:0000256" key="8">
    <source>
        <dbReference type="ARBA" id="ARBA00048744"/>
    </source>
</evidence>
<protein>
    <recommendedName>
        <fullName evidence="1">RNA-directed RNA polymerase</fullName>
        <ecNumber evidence="1">2.7.7.48</ecNumber>
    </recommendedName>
    <alternativeName>
        <fullName evidence="7">RNA replicase beta chain</fullName>
    </alternativeName>
</protein>
<evidence type="ECO:0000256" key="2">
    <source>
        <dbReference type="ARBA" id="ARBA00022484"/>
    </source>
</evidence>
<feature type="binding site" evidence="9">
    <location>
        <position position="363"/>
    </location>
    <ligand>
        <name>Mg(2+)</name>
        <dbReference type="ChEBI" id="CHEBI:18420"/>
        <label>2</label>
    </ligand>
</feature>
<dbReference type="GO" id="GO:0039694">
    <property type="term" value="P:viral RNA genome replication"/>
    <property type="evidence" value="ECO:0007669"/>
    <property type="project" value="InterPro"/>
</dbReference>
<sequence length="610" mass="68408">MDSASDVSAMLFNALCRDLQHSELSHLNRFDPYPFGIGSDSELTPREYAVRSLLCSVFKKSEVESDPDAEARTLADFLVASDACKKFDPNTFEDRDTNPAVAYSIEKARDVLYHMFNHCGDPAITMASIEGAARFGPGRSAKHGKRPTISYFKIGDAPHYGTSEFILSWYEISTRWHPLREAAELARQARHGPGTVHKYGQLALVPKSYSKRRIVVTEPCLNTYFQLGLGSEMERVLLNSTGISFATEPAHNAKLAQRGSLYGDYATMDLTQCSDYISLGLCEYMFPKSVSRWFKKLRTPYLTYQSNGENLTVEPGMTATMGNGFCFPMQTILLVACVLGVYHTLGIPPSSDGIRRYGVFGDDIVVDTGAFNLLSRVLTTLGLKVNASKSFASGGFRESCGHDYFYGHDVRGIYLKRYTSDQDLLSCFNRLAQWSAVHDIDLSGTLIEILKLVKGVIPIIPPDEDVKSGLIFPRPPYQADVDGSWTYSCYAPTLSSFSVEPWAEYETFVGLSIARRSKKFKRWVGDLKRYCDGSLNEPAVLLVMLQGGVRRNRMVFRNEDSMQYRQVKKSTPRWGWSLLEGLPVGSLNFDRYDLLVKRVFAEWLTSLVET</sequence>
<keyword evidence="2 11" id="KW-0696">RNA-directed RNA polymerase</keyword>
<evidence type="ECO:0000256" key="1">
    <source>
        <dbReference type="ARBA" id="ARBA00012494"/>
    </source>
</evidence>
<dbReference type="KEGG" id="vg:80397075"/>
<keyword evidence="9" id="KW-0479">Metal-binding</keyword>
<dbReference type="GO" id="GO:0000166">
    <property type="term" value="F:nucleotide binding"/>
    <property type="evidence" value="ECO:0007669"/>
    <property type="project" value="UniProtKB-KW"/>
</dbReference>